<dbReference type="InterPro" id="IPR001365">
    <property type="entry name" value="A_deaminase_dom"/>
</dbReference>
<keyword evidence="3" id="KW-0479">Metal-binding</keyword>
<dbReference type="GO" id="GO:0046872">
    <property type="term" value="F:metal ion binding"/>
    <property type="evidence" value="ECO:0007669"/>
    <property type="project" value="UniProtKB-KW"/>
</dbReference>
<organism evidence="9 10">
    <name type="scientific">Teratosphaeria nubilosa</name>
    <dbReference type="NCBI Taxonomy" id="161662"/>
    <lineage>
        <taxon>Eukaryota</taxon>
        <taxon>Fungi</taxon>
        <taxon>Dikarya</taxon>
        <taxon>Ascomycota</taxon>
        <taxon>Pezizomycotina</taxon>
        <taxon>Dothideomycetes</taxon>
        <taxon>Dothideomycetidae</taxon>
        <taxon>Mycosphaerellales</taxon>
        <taxon>Teratosphaeriaceae</taxon>
        <taxon>Teratosphaeria</taxon>
    </lineage>
</organism>
<comment type="cofactor">
    <cofactor evidence="1">
        <name>Zn(2+)</name>
        <dbReference type="ChEBI" id="CHEBI:29105"/>
    </cofactor>
</comment>
<evidence type="ECO:0000313" key="10">
    <source>
        <dbReference type="Proteomes" id="UP000799436"/>
    </source>
</evidence>
<comment type="similarity">
    <text evidence="2">Belongs to the metallo-dependent hydrolases superfamily. Adenosine and AMP deaminases family.</text>
</comment>
<evidence type="ECO:0000256" key="6">
    <source>
        <dbReference type="ARBA" id="ARBA00023080"/>
    </source>
</evidence>
<keyword evidence="5" id="KW-0862">Zinc</keyword>
<evidence type="ECO:0000256" key="1">
    <source>
        <dbReference type="ARBA" id="ARBA00001947"/>
    </source>
</evidence>
<dbReference type="GO" id="GO:0004000">
    <property type="term" value="F:adenosine deaminase activity"/>
    <property type="evidence" value="ECO:0007669"/>
    <property type="project" value="TreeGrafter"/>
</dbReference>
<name>A0A6G1KU25_9PEZI</name>
<dbReference type="OrthoDB" id="272271at2759"/>
<keyword evidence="10" id="KW-1185">Reference proteome</keyword>
<evidence type="ECO:0000256" key="2">
    <source>
        <dbReference type="ARBA" id="ARBA00006676"/>
    </source>
</evidence>
<evidence type="ECO:0000256" key="4">
    <source>
        <dbReference type="ARBA" id="ARBA00022801"/>
    </source>
</evidence>
<dbReference type="InterPro" id="IPR006330">
    <property type="entry name" value="Ado/ade_deaminase"/>
</dbReference>
<dbReference type="Pfam" id="PF00962">
    <property type="entry name" value="A_deaminase"/>
    <property type="match status" value="1"/>
</dbReference>
<sequence>MAVDQTFVKALPKSELHAHLSGSISTDVLHDLWLKQGLSDRGLPDPKTALSPAGGIDVVSFFPLFDTYIYQLVNHADAVAYTTRRVLQDFQDDGVAYLELRTTPRQSLDTGLTKDLYVSTVNREVADWNASQANSMEHCMEARIILSVDRKMSAAEAEQVVDLALQHKHDPSQPNVPKCVVGVDLCGNPSRGDVSTFTHTFHRARTHGLGMTVHFTEIPTQTTPDELGTILSWAPQRLGHVIIVPAQAKEVIRERRLALELCLSCNVLAKLTIGGFGEHHFKLWNQTECPVALSTDDVGIFGSPFVARVSARCTTLWFEPSRPDQACKECS</sequence>
<dbReference type="SUPFAM" id="SSF51556">
    <property type="entry name" value="Metallo-dependent hydrolases"/>
    <property type="match status" value="1"/>
</dbReference>
<feature type="domain" description="Adenosine deaminase" evidence="8">
    <location>
        <begin position="12"/>
        <end position="306"/>
    </location>
</feature>
<dbReference type="EMBL" id="ML995999">
    <property type="protein sequence ID" value="KAF2763604.1"/>
    <property type="molecule type" value="Genomic_DNA"/>
</dbReference>
<gene>
    <name evidence="9" type="ORF">EJ03DRAFT_68511</name>
</gene>
<evidence type="ECO:0000313" key="9">
    <source>
        <dbReference type="EMBL" id="KAF2763604.1"/>
    </source>
</evidence>
<comment type="catalytic activity">
    <reaction evidence="7">
        <text>N(6)-methyl-AMP + H2O + H(+) = IMP + methylamine</text>
        <dbReference type="Rhea" id="RHEA:16001"/>
        <dbReference type="ChEBI" id="CHEBI:15377"/>
        <dbReference type="ChEBI" id="CHEBI:15378"/>
        <dbReference type="ChEBI" id="CHEBI:58053"/>
        <dbReference type="ChEBI" id="CHEBI:59338"/>
        <dbReference type="ChEBI" id="CHEBI:144842"/>
    </reaction>
    <physiologicalReaction direction="left-to-right" evidence="7">
        <dbReference type="Rhea" id="RHEA:16002"/>
    </physiologicalReaction>
</comment>
<evidence type="ECO:0000256" key="3">
    <source>
        <dbReference type="ARBA" id="ARBA00022723"/>
    </source>
</evidence>
<dbReference type="GO" id="GO:0046103">
    <property type="term" value="P:inosine biosynthetic process"/>
    <property type="evidence" value="ECO:0007669"/>
    <property type="project" value="TreeGrafter"/>
</dbReference>
<accession>A0A6G1KU25</accession>
<keyword evidence="6" id="KW-0546">Nucleotide metabolism</keyword>
<dbReference type="AlphaFoldDB" id="A0A6G1KU25"/>
<dbReference type="GO" id="GO:0006154">
    <property type="term" value="P:adenosine catabolic process"/>
    <property type="evidence" value="ECO:0007669"/>
    <property type="project" value="TreeGrafter"/>
</dbReference>
<keyword evidence="4 9" id="KW-0378">Hydrolase</keyword>
<protein>
    <submittedName>
        <fullName evidence="9">Metallo-dependent hydrolase</fullName>
    </submittedName>
</protein>
<evidence type="ECO:0000256" key="5">
    <source>
        <dbReference type="ARBA" id="ARBA00022833"/>
    </source>
</evidence>
<dbReference type="PANTHER" id="PTHR11409">
    <property type="entry name" value="ADENOSINE DEAMINASE"/>
    <property type="match status" value="1"/>
</dbReference>
<dbReference type="Gene3D" id="3.20.20.140">
    <property type="entry name" value="Metal-dependent hydrolases"/>
    <property type="match status" value="1"/>
</dbReference>
<proteinExistence type="inferred from homology"/>
<evidence type="ECO:0000259" key="8">
    <source>
        <dbReference type="Pfam" id="PF00962"/>
    </source>
</evidence>
<reference evidence="9" key="1">
    <citation type="journal article" date="2020" name="Stud. Mycol.">
        <title>101 Dothideomycetes genomes: a test case for predicting lifestyles and emergence of pathogens.</title>
        <authorList>
            <person name="Haridas S."/>
            <person name="Albert R."/>
            <person name="Binder M."/>
            <person name="Bloem J."/>
            <person name="Labutti K."/>
            <person name="Salamov A."/>
            <person name="Andreopoulos B."/>
            <person name="Baker S."/>
            <person name="Barry K."/>
            <person name="Bills G."/>
            <person name="Bluhm B."/>
            <person name="Cannon C."/>
            <person name="Castanera R."/>
            <person name="Culley D."/>
            <person name="Daum C."/>
            <person name="Ezra D."/>
            <person name="Gonzalez J."/>
            <person name="Henrissat B."/>
            <person name="Kuo A."/>
            <person name="Liang C."/>
            <person name="Lipzen A."/>
            <person name="Lutzoni F."/>
            <person name="Magnuson J."/>
            <person name="Mondo S."/>
            <person name="Nolan M."/>
            <person name="Ohm R."/>
            <person name="Pangilinan J."/>
            <person name="Park H.-J."/>
            <person name="Ramirez L."/>
            <person name="Alfaro M."/>
            <person name="Sun H."/>
            <person name="Tritt A."/>
            <person name="Yoshinaga Y."/>
            <person name="Zwiers L.-H."/>
            <person name="Turgeon B."/>
            <person name="Goodwin S."/>
            <person name="Spatafora J."/>
            <person name="Crous P."/>
            <person name="Grigoriev I."/>
        </authorList>
    </citation>
    <scope>NUCLEOTIDE SEQUENCE</scope>
    <source>
        <strain evidence="9">CBS 116005</strain>
    </source>
</reference>
<dbReference type="InterPro" id="IPR032466">
    <property type="entry name" value="Metal_Hydrolase"/>
</dbReference>
<dbReference type="Proteomes" id="UP000799436">
    <property type="component" value="Unassembled WGS sequence"/>
</dbReference>
<dbReference type="PANTHER" id="PTHR11409:SF42">
    <property type="entry name" value="ADENOSINE DEAMINASE-LIKE PROTEIN"/>
    <property type="match status" value="1"/>
</dbReference>
<dbReference type="GO" id="GO:0009117">
    <property type="term" value="P:nucleotide metabolic process"/>
    <property type="evidence" value="ECO:0007669"/>
    <property type="project" value="UniProtKB-KW"/>
</dbReference>
<evidence type="ECO:0000256" key="7">
    <source>
        <dbReference type="ARBA" id="ARBA00048787"/>
    </source>
</evidence>